<protein>
    <submittedName>
        <fullName evidence="1">Uncharacterized protein</fullName>
    </submittedName>
</protein>
<proteinExistence type="predicted"/>
<dbReference type="AlphaFoldDB" id="A0AAE1PR10"/>
<evidence type="ECO:0000313" key="1">
    <source>
        <dbReference type="EMBL" id="KAK4313261.1"/>
    </source>
</evidence>
<gene>
    <name evidence="1" type="ORF">Pmani_015377</name>
</gene>
<dbReference type="Proteomes" id="UP001292094">
    <property type="component" value="Unassembled WGS sequence"/>
</dbReference>
<accession>A0AAE1PR10</accession>
<reference evidence="1" key="1">
    <citation type="submission" date="2023-11" db="EMBL/GenBank/DDBJ databases">
        <title>Genome assemblies of two species of porcelain crab, Petrolisthes cinctipes and Petrolisthes manimaculis (Anomura: Porcellanidae).</title>
        <authorList>
            <person name="Angst P."/>
        </authorList>
    </citation>
    <scope>NUCLEOTIDE SEQUENCE</scope>
    <source>
        <strain evidence="1">PB745_02</strain>
        <tissue evidence="1">Gill</tissue>
    </source>
</reference>
<comment type="caution">
    <text evidence="1">The sequence shown here is derived from an EMBL/GenBank/DDBJ whole genome shotgun (WGS) entry which is preliminary data.</text>
</comment>
<name>A0AAE1PR10_9EUCA</name>
<organism evidence="1 2">
    <name type="scientific">Petrolisthes manimaculis</name>
    <dbReference type="NCBI Taxonomy" id="1843537"/>
    <lineage>
        <taxon>Eukaryota</taxon>
        <taxon>Metazoa</taxon>
        <taxon>Ecdysozoa</taxon>
        <taxon>Arthropoda</taxon>
        <taxon>Crustacea</taxon>
        <taxon>Multicrustacea</taxon>
        <taxon>Malacostraca</taxon>
        <taxon>Eumalacostraca</taxon>
        <taxon>Eucarida</taxon>
        <taxon>Decapoda</taxon>
        <taxon>Pleocyemata</taxon>
        <taxon>Anomura</taxon>
        <taxon>Galatheoidea</taxon>
        <taxon>Porcellanidae</taxon>
        <taxon>Petrolisthes</taxon>
    </lineage>
</organism>
<evidence type="ECO:0000313" key="2">
    <source>
        <dbReference type="Proteomes" id="UP001292094"/>
    </source>
</evidence>
<sequence>MVTICRGPGRSTDIATEDKLISYQKRNSTVAPKRLLTSPYVLPPTLLMTLSRSYTCTSTFIRLRAISIPVERSLDSNEDLQEQLSDLHLRCLGLGVGEPLRRMSWCVMVVLVSDDLAFLSNFAKLSLNGRLLVWSTKLLVVTRLPREDLVLILSSHWTFSMTNAMMLNVDQRSDSLR</sequence>
<dbReference type="EMBL" id="JAWZYT010001334">
    <property type="protein sequence ID" value="KAK4313261.1"/>
    <property type="molecule type" value="Genomic_DNA"/>
</dbReference>
<keyword evidence="2" id="KW-1185">Reference proteome</keyword>